<keyword evidence="4" id="KW-1185">Reference proteome</keyword>
<proteinExistence type="predicted"/>
<dbReference type="Gene3D" id="2.40.160.20">
    <property type="match status" value="1"/>
</dbReference>
<dbReference type="SUPFAM" id="SSF56925">
    <property type="entry name" value="OMPA-like"/>
    <property type="match status" value="1"/>
</dbReference>
<dbReference type="Proteomes" id="UP001597304">
    <property type="component" value="Unassembled WGS sequence"/>
</dbReference>
<dbReference type="InterPro" id="IPR011250">
    <property type="entry name" value="OMP/PagP_B-barrel"/>
</dbReference>
<evidence type="ECO:0000313" key="4">
    <source>
        <dbReference type="Proteomes" id="UP001597304"/>
    </source>
</evidence>
<comment type="subcellular location">
    <subcellularLocation>
        <location evidence="1">Cell outer membrane</location>
    </subcellularLocation>
</comment>
<gene>
    <name evidence="3" type="ORF">ACFSF0_10160</name>
</gene>
<reference evidence="4" key="1">
    <citation type="journal article" date="2019" name="Int. J. Syst. Evol. Microbiol.">
        <title>The Global Catalogue of Microorganisms (GCM) 10K type strain sequencing project: providing services to taxonomists for standard genome sequencing and annotation.</title>
        <authorList>
            <consortium name="The Broad Institute Genomics Platform"/>
            <consortium name="The Broad Institute Genome Sequencing Center for Infectious Disease"/>
            <person name="Wu L."/>
            <person name="Ma J."/>
        </authorList>
    </citation>
    <scope>NUCLEOTIDE SEQUENCE [LARGE SCALE GENOMIC DNA]</scope>
    <source>
        <strain evidence="4">LMG 29247</strain>
    </source>
</reference>
<sequence length="243" mass="25678">MKPVQTKSWLVAAALVAAAGGAHAQKAGDWVFGAGALLYAPQDKTTPLRFTSPVEREIPGSGASVKNATTLGLNLHYFITDNWAVEGVLGVPPRIKLDGAGTLAPLGQLGSARLYAPSVLGKYFFGSADDKFRFSAGLGLTYTKFGSVRLNDGLQNTLGGALGLPPGVSSTSAKIDSKLAPVLNVGFNYAFTKNLGMTFSVSYIPMKTKATLTTQVRGNTVAVSQTRVRLDPIVPFLYLTYKF</sequence>
<dbReference type="RefSeq" id="WP_147911521.1">
    <property type="nucleotide sequence ID" value="NZ_JBHUEJ010000019.1"/>
</dbReference>
<keyword evidence="2" id="KW-0732">Signal</keyword>
<feature type="signal peptide" evidence="2">
    <location>
        <begin position="1"/>
        <end position="24"/>
    </location>
</feature>
<evidence type="ECO:0000256" key="1">
    <source>
        <dbReference type="ARBA" id="ARBA00004442"/>
    </source>
</evidence>
<evidence type="ECO:0000256" key="2">
    <source>
        <dbReference type="SAM" id="SignalP"/>
    </source>
</evidence>
<feature type="chain" id="PRO_5045890400" evidence="2">
    <location>
        <begin position="25"/>
        <end position="243"/>
    </location>
</feature>
<comment type="caution">
    <text evidence="3">The sequence shown here is derived from an EMBL/GenBank/DDBJ whole genome shotgun (WGS) entry which is preliminary data.</text>
</comment>
<name>A0ABW4KSF6_9BURK</name>
<dbReference type="PANTHER" id="PTHR36920">
    <property type="match status" value="1"/>
</dbReference>
<evidence type="ECO:0000313" key="3">
    <source>
        <dbReference type="EMBL" id="MFD1710970.1"/>
    </source>
</evidence>
<organism evidence="3 4">
    <name type="scientific">Ottowia flava</name>
    <dbReference type="NCBI Taxonomy" id="2675430"/>
    <lineage>
        <taxon>Bacteria</taxon>
        <taxon>Pseudomonadati</taxon>
        <taxon>Pseudomonadota</taxon>
        <taxon>Betaproteobacteria</taxon>
        <taxon>Burkholderiales</taxon>
        <taxon>Comamonadaceae</taxon>
        <taxon>Ottowia</taxon>
    </lineage>
</organism>
<accession>A0ABW4KSF6</accession>
<dbReference type="InterPro" id="IPR005618">
    <property type="entry name" value="OMPW"/>
</dbReference>
<dbReference type="Pfam" id="PF03922">
    <property type="entry name" value="OmpW"/>
    <property type="match status" value="1"/>
</dbReference>
<protein>
    <submittedName>
        <fullName evidence="3">OmpW family protein</fullName>
    </submittedName>
</protein>
<dbReference type="EMBL" id="JBHUEJ010000019">
    <property type="protein sequence ID" value="MFD1710970.1"/>
    <property type="molecule type" value="Genomic_DNA"/>
</dbReference>
<dbReference type="PANTHER" id="PTHR36920:SF1">
    <property type="entry name" value="OUTER MEMBRANE PROTEIN W"/>
    <property type="match status" value="1"/>
</dbReference>